<feature type="compositionally biased region" description="Low complexity" evidence="1">
    <location>
        <begin position="1"/>
        <end position="17"/>
    </location>
</feature>
<organism evidence="2 3">
    <name type="scientific">Lolium multiflorum</name>
    <name type="common">Italian ryegrass</name>
    <name type="synonym">Lolium perenne subsp. multiflorum</name>
    <dbReference type="NCBI Taxonomy" id="4521"/>
    <lineage>
        <taxon>Eukaryota</taxon>
        <taxon>Viridiplantae</taxon>
        <taxon>Streptophyta</taxon>
        <taxon>Embryophyta</taxon>
        <taxon>Tracheophyta</taxon>
        <taxon>Spermatophyta</taxon>
        <taxon>Magnoliopsida</taxon>
        <taxon>Liliopsida</taxon>
        <taxon>Poales</taxon>
        <taxon>Poaceae</taxon>
        <taxon>BOP clade</taxon>
        <taxon>Pooideae</taxon>
        <taxon>Poodae</taxon>
        <taxon>Poeae</taxon>
        <taxon>Poeae Chloroplast Group 2 (Poeae type)</taxon>
        <taxon>Loliodinae</taxon>
        <taxon>Loliinae</taxon>
        <taxon>Lolium</taxon>
    </lineage>
</organism>
<evidence type="ECO:0008006" key="4">
    <source>
        <dbReference type="Google" id="ProtNLM"/>
    </source>
</evidence>
<evidence type="ECO:0000313" key="2">
    <source>
        <dbReference type="EMBL" id="KAK1669488.1"/>
    </source>
</evidence>
<dbReference type="GO" id="GO:0008270">
    <property type="term" value="F:zinc ion binding"/>
    <property type="evidence" value="ECO:0007669"/>
    <property type="project" value="InterPro"/>
</dbReference>
<dbReference type="PANTHER" id="PTHR33170:SF2">
    <property type="entry name" value="OS12G0531500 PROTEIN"/>
    <property type="match status" value="1"/>
</dbReference>
<reference evidence="2" key="1">
    <citation type="submission" date="2023-07" db="EMBL/GenBank/DDBJ databases">
        <title>A chromosome-level genome assembly of Lolium multiflorum.</title>
        <authorList>
            <person name="Chen Y."/>
            <person name="Copetti D."/>
            <person name="Kolliker R."/>
            <person name="Studer B."/>
        </authorList>
    </citation>
    <scope>NUCLEOTIDE SEQUENCE</scope>
    <source>
        <strain evidence="2">02402/16</strain>
        <tissue evidence="2">Leaf</tissue>
    </source>
</reference>
<dbReference type="InterPro" id="IPR036875">
    <property type="entry name" value="Znf_CCHC_sf"/>
</dbReference>
<name>A0AAD8WQV4_LOLMU</name>
<dbReference type="SUPFAM" id="SSF57756">
    <property type="entry name" value="Retrovirus zinc finger-like domains"/>
    <property type="match status" value="1"/>
</dbReference>
<dbReference type="AlphaFoldDB" id="A0AAD8WQV4"/>
<protein>
    <recommendedName>
        <fullName evidence="4">CCHC-type domain-containing protein</fullName>
    </recommendedName>
</protein>
<proteinExistence type="predicted"/>
<sequence length="328" mass="36265">MPECSASRSSAAEGAARVGPHHLQSTTTGVATSSIPVPDAAHITYYNCSKQGHVQADCTDEPFGLKCKKVGHLSAMRASFSRGSDPYWAGFGCGQKGFFCCEVPEEEMHQPVANAATVIIEDKNQSEEEVDAELKDLVDETWDWQVRKLNETDFLVVFPSKESLRMAIRGGGPTLPTSKCKALVMVPTGDPLAVEQLEEIWVRLHGVPPPFRHADRLLMTTREIGRPVGDYVSRLKEKLPSLETLHLMPHHPSSPKIKVMKKRKTMTKPTRIAGTAEGAATALEKSLRPRLLREEQAVQEGNRWQWPRSSVKLLSPHALPRLAARLLP</sequence>
<feature type="compositionally biased region" description="Polar residues" evidence="1">
    <location>
        <begin position="23"/>
        <end position="33"/>
    </location>
</feature>
<dbReference type="Proteomes" id="UP001231189">
    <property type="component" value="Unassembled WGS sequence"/>
</dbReference>
<comment type="caution">
    <text evidence="2">The sequence shown here is derived from an EMBL/GenBank/DDBJ whole genome shotgun (WGS) entry which is preliminary data.</text>
</comment>
<evidence type="ECO:0000256" key="1">
    <source>
        <dbReference type="SAM" id="MobiDB-lite"/>
    </source>
</evidence>
<dbReference type="EMBL" id="JAUUTY010000003">
    <property type="protein sequence ID" value="KAK1669488.1"/>
    <property type="molecule type" value="Genomic_DNA"/>
</dbReference>
<dbReference type="GO" id="GO:0003676">
    <property type="term" value="F:nucleic acid binding"/>
    <property type="evidence" value="ECO:0007669"/>
    <property type="project" value="InterPro"/>
</dbReference>
<gene>
    <name evidence="2" type="ORF">QYE76_057647</name>
</gene>
<feature type="region of interest" description="Disordered" evidence="1">
    <location>
        <begin position="1"/>
        <end position="33"/>
    </location>
</feature>
<accession>A0AAD8WQV4</accession>
<evidence type="ECO:0000313" key="3">
    <source>
        <dbReference type="Proteomes" id="UP001231189"/>
    </source>
</evidence>
<keyword evidence="3" id="KW-1185">Reference proteome</keyword>
<dbReference type="PANTHER" id="PTHR33170">
    <property type="entry name" value="DUF4283 DOMAIN-CONTAINING PROTEIN-RELATED"/>
    <property type="match status" value="1"/>
</dbReference>